<feature type="transmembrane region" description="Helical" evidence="7">
    <location>
        <begin position="272"/>
        <end position="292"/>
    </location>
</feature>
<dbReference type="Proteomes" id="UP001595829">
    <property type="component" value="Unassembled WGS sequence"/>
</dbReference>
<dbReference type="InterPro" id="IPR011701">
    <property type="entry name" value="MFS"/>
</dbReference>
<gene>
    <name evidence="8" type="ORF">ACFPM3_07340</name>
</gene>
<dbReference type="InterPro" id="IPR050171">
    <property type="entry name" value="MFS_Transporters"/>
</dbReference>
<keyword evidence="5 7" id="KW-1133">Transmembrane helix</keyword>
<evidence type="ECO:0000256" key="5">
    <source>
        <dbReference type="ARBA" id="ARBA00022989"/>
    </source>
</evidence>
<proteinExistence type="predicted"/>
<dbReference type="InterPro" id="IPR036259">
    <property type="entry name" value="MFS_trans_sf"/>
</dbReference>
<keyword evidence="2" id="KW-0813">Transport</keyword>
<keyword evidence="4 7" id="KW-0812">Transmembrane</keyword>
<accession>A0ABV9XB43</accession>
<dbReference type="SUPFAM" id="SSF103473">
    <property type="entry name" value="MFS general substrate transporter"/>
    <property type="match status" value="1"/>
</dbReference>
<dbReference type="PANTHER" id="PTHR23517:SF2">
    <property type="entry name" value="MULTIDRUG RESISTANCE PROTEIN MDTH"/>
    <property type="match status" value="1"/>
</dbReference>
<evidence type="ECO:0000313" key="8">
    <source>
        <dbReference type="EMBL" id="MFC5021948.1"/>
    </source>
</evidence>
<keyword evidence="3" id="KW-1003">Cell membrane</keyword>
<sequence>MLWVTCVDKTGSGLWVTVSALYFAQVAGLSLVAVGTLMAVSGAVGVAGAPLAGRLADRMPLVRLLVAMQLLRAAATAALLTTDAFGPLLVYAALAAFGDRAANVLTKLYAARLGGSQRVRYQAIVRTAANAGWAVGGLVAAGALAVGTTTAYQALLLGNVLSFLGAAALTLRCAEPPSPSRTVASSATGPATATRPPSPWRDRPYLLYVLSDTVLCLHDSVFHVGLPLWIVHATDAPPELVPLLTVLNSAMVVGLQVPLSRLGADTEACRRLLLPLAATFATAGLALAASVVDGPWLASAALLLATAVLTLAEMLHAVVAWELSVALAPDRAQGAYVGVHGLASSAQRSAGPLVVTAAVAGGPAGWAAFGAAVALTCLAQHRLVRDRVAKPSPVAV</sequence>
<evidence type="ECO:0000256" key="6">
    <source>
        <dbReference type="ARBA" id="ARBA00023136"/>
    </source>
</evidence>
<evidence type="ECO:0000256" key="3">
    <source>
        <dbReference type="ARBA" id="ARBA00022475"/>
    </source>
</evidence>
<dbReference type="RefSeq" id="WP_345687414.1">
    <property type="nucleotide sequence ID" value="NZ_BAABIT010000001.1"/>
</dbReference>
<feature type="transmembrane region" description="Helical" evidence="7">
    <location>
        <begin position="298"/>
        <end position="321"/>
    </location>
</feature>
<name>A0ABV9XB43_9ACTN</name>
<feature type="transmembrane region" description="Helical" evidence="7">
    <location>
        <begin position="123"/>
        <end position="145"/>
    </location>
</feature>
<organism evidence="8 9">
    <name type="scientific">Streptomyces coeruleoprunus</name>
    <dbReference type="NCBI Taxonomy" id="285563"/>
    <lineage>
        <taxon>Bacteria</taxon>
        <taxon>Bacillati</taxon>
        <taxon>Actinomycetota</taxon>
        <taxon>Actinomycetes</taxon>
        <taxon>Kitasatosporales</taxon>
        <taxon>Streptomycetaceae</taxon>
        <taxon>Streptomyces</taxon>
    </lineage>
</organism>
<feature type="transmembrane region" description="Helical" evidence="7">
    <location>
        <begin position="20"/>
        <end position="49"/>
    </location>
</feature>
<dbReference type="EMBL" id="JBHSJD010000005">
    <property type="protein sequence ID" value="MFC5021948.1"/>
    <property type="molecule type" value="Genomic_DNA"/>
</dbReference>
<evidence type="ECO:0000313" key="9">
    <source>
        <dbReference type="Proteomes" id="UP001595829"/>
    </source>
</evidence>
<dbReference type="Gene3D" id="1.20.1250.20">
    <property type="entry name" value="MFS general substrate transporter like domains"/>
    <property type="match status" value="1"/>
</dbReference>
<comment type="caution">
    <text evidence="8">The sequence shown here is derived from an EMBL/GenBank/DDBJ whole genome shotgun (WGS) entry which is preliminary data.</text>
</comment>
<evidence type="ECO:0000256" key="4">
    <source>
        <dbReference type="ARBA" id="ARBA00022692"/>
    </source>
</evidence>
<reference evidence="9" key="1">
    <citation type="journal article" date="2019" name="Int. J. Syst. Evol. Microbiol.">
        <title>The Global Catalogue of Microorganisms (GCM) 10K type strain sequencing project: providing services to taxonomists for standard genome sequencing and annotation.</title>
        <authorList>
            <consortium name="The Broad Institute Genomics Platform"/>
            <consortium name="The Broad Institute Genome Sequencing Center for Infectious Disease"/>
            <person name="Wu L."/>
            <person name="Ma J."/>
        </authorList>
    </citation>
    <scope>NUCLEOTIDE SEQUENCE [LARGE SCALE GENOMIC DNA]</scope>
    <source>
        <strain evidence="9">CGMCC 4.1648</strain>
    </source>
</reference>
<comment type="subcellular location">
    <subcellularLocation>
        <location evidence="1">Cell membrane</location>
        <topology evidence="1">Multi-pass membrane protein</topology>
    </subcellularLocation>
</comment>
<dbReference type="PANTHER" id="PTHR23517">
    <property type="entry name" value="RESISTANCE PROTEIN MDTM, PUTATIVE-RELATED-RELATED"/>
    <property type="match status" value="1"/>
</dbReference>
<protein>
    <submittedName>
        <fullName evidence="8">MFS transporter</fullName>
    </submittedName>
</protein>
<evidence type="ECO:0000256" key="2">
    <source>
        <dbReference type="ARBA" id="ARBA00022448"/>
    </source>
</evidence>
<evidence type="ECO:0000256" key="7">
    <source>
        <dbReference type="SAM" id="Phobius"/>
    </source>
</evidence>
<keyword evidence="9" id="KW-1185">Reference proteome</keyword>
<dbReference type="Pfam" id="PF07690">
    <property type="entry name" value="MFS_1"/>
    <property type="match status" value="1"/>
</dbReference>
<keyword evidence="6 7" id="KW-0472">Membrane</keyword>
<evidence type="ECO:0000256" key="1">
    <source>
        <dbReference type="ARBA" id="ARBA00004651"/>
    </source>
</evidence>